<sequence length="279" mass="32681">MLSERVIMRLVELDNVEYKRILTKIIEDIDLFCKNNNIKYYIEGGTLIGAVRHKGFIPWDDDIDIMMPRNDYERFINSYNSNNSRYKVICINNSPNYYLAYAKVIDTRTVLKEDCDTGIELGAYIDVFPHDSFASKEDAVKINRQVKIFRDILLAKNIRIERSRKLYKNLILMTMKTIGGFWSKGKLINIINNISSSQSNKEPQVMAPMVSMIYGERSILPVDYFEKTTLVEFEGIMLPAPFKWHEFLTSVYGDYMKLPPEEKRVSHHDFKVWLKSDKD</sequence>
<name>A0A7X2PBU2_9SPIO</name>
<dbReference type="Pfam" id="PF04991">
    <property type="entry name" value="LicD"/>
    <property type="match status" value="1"/>
</dbReference>
<gene>
    <name evidence="2" type="ORF">FYJ80_02220</name>
</gene>
<reference evidence="2 3" key="1">
    <citation type="submission" date="2019-08" db="EMBL/GenBank/DDBJ databases">
        <title>In-depth cultivation of the pig gut microbiome towards novel bacterial diversity and tailored functional studies.</title>
        <authorList>
            <person name="Wylensek D."/>
            <person name="Hitch T.C.A."/>
            <person name="Clavel T."/>
        </authorList>
    </citation>
    <scope>NUCLEOTIDE SEQUENCE [LARGE SCALE GENOMIC DNA]</scope>
    <source>
        <strain evidence="2 3">NM-380-WT-3C1</strain>
    </source>
</reference>
<dbReference type="InterPro" id="IPR052942">
    <property type="entry name" value="LPS_cholinephosphotransferase"/>
</dbReference>
<dbReference type="EMBL" id="VUNN01000002">
    <property type="protein sequence ID" value="MSU05598.1"/>
    <property type="molecule type" value="Genomic_DNA"/>
</dbReference>
<evidence type="ECO:0000313" key="2">
    <source>
        <dbReference type="EMBL" id="MSU05598.1"/>
    </source>
</evidence>
<dbReference type="PANTHER" id="PTHR43404">
    <property type="entry name" value="LIPOPOLYSACCHARIDE CHOLINEPHOSPHOTRANSFERASE LICD"/>
    <property type="match status" value="1"/>
</dbReference>
<dbReference type="GO" id="GO:0009100">
    <property type="term" value="P:glycoprotein metabolic process"/>
    <property type="evidence" value="ECO:0007669"/>
    <property type="project" value="UniProtKB-ARBA"/>
</dbReference>
<organism evidence="2 3">
    <name type="scientific">Bullifex porci</name>
    <dbReference type="NCBI Taxonomy" id="2606638"/>
    <lineage>
        <taxon>Bacteria</taxon>
        <taxon>Pseudomonadati</taxon>
        <taxon>Spirochaetota</taxon>
        <taxon>Spirochaetia</taxon>
        <taxon>Spirochaetales</taxon>
        <taxon>Spirochaetaceae</taxon>
        <taxon>Bullifex</taxon>
    </lineage>
</organism>
<proteinExistence type="predicted"/>
<dbReference type="PANTHER" id="PTHR43404:SF2">
    <property type="entry name" value="LIPOPOLYSACCHARIDE CHOLINEPHOSPHOTRANSFERASE LICD"/>
    <property type="match status" value="1"/>
</dbReference>
<comment type="caution">
    <text evidence="2">The sequence shown here is derived from an EMBL/GenBank/DDBJ whole genome shotgun (WGS) entry which is preliminary data.</text>
</comment>
<dbReference type="AlphaFoldDB" id="A0A7X2PBU2"/>
<dbReference type="InterPro" id="IPR007074">
    <property type="entry name" value="LicD/FKTN/FKRP_NTP_transf"/>
</dbReference>
<evidence type="ECO:0000259" key="1">
    <source>
        <dbReference type="Pfam" id="PF04991"/>
    </source>
</evidence>
<dbReference type="Proteomes" id="UP000460549">
    <property type="component" value="Unassembled WGS sequence"/>
</dbReference>
<protein>
    <submittedName>
        <fullName evidence="2">LicD family protein</fullName>
    </submittedName>
</protein>
<feature type="domain" description="LicD/FKTN/FKRP nucleotidyltransferase" evidence="1">
    <location>
        <begin position="33"/>
        <end position="253"/>
    </location>
</feature>
<accession>A0A7X2PBU2</accession>
<keyword evidence="3" id="KW-1185">Reference proteome</keyword>
<evidence type="ECO:0000313" key="3">
    <source>
        <dbReference type="Proteomes" id="UP000460549"/>
    </source>
</evidence>